<organism evidence="11 12">
    <name type="scientific">Mycobacteroides abscessus subsp. bolletii CRM-0020</name>
    <dbReference type="NCBI Taxonomy" id="1306401"/>
    <lineage>
        <taxon>Bacteria</taxon>
        <taxon>Bacillati</taxon>
        <taxon>Actinomycetota</taxon>
        <taxon>Actinomycetes</taxon>
        <taxon>Mycobacteriales</taxon>
        <taxon>Mycobacteriaceae</taxon>
        <taxon>Mycobacteroides</taxon>
        <taxon>Mycobacteroides abscessus</taxon>
    </lineage>
</organism>
<dbReference type="EMBL" id="ATFQ01000026">
    <property type="protein sequence ID" value="EPQ22286.1"/>
    <property type="molecule type" value="Genomic_DNA"/>
</dbReference>
<dbReference type="FunFam" id="3.55.40.20:FF:000004">
    <property type="entry name" value="Superoxide dismutase [Fe]"/>
    <property type="match status" value="1"/>
</dbReference>
<protein>
    <recommendedName>
        <fullName evidence="3 8">Superoxide dismutase</fullName>
        <ecNumber evidence="3 8">1.15.1.1</ecNumber>
    </recommendedName>
</protein>
<evidence type="ECO:0000256" key="1">
    <source>
        <dbReference type="ARBA" id="ARBA00002170"/>
    </source>
</evidence>
<accession>A0A829HTX7</accession>
<dbReference type="Proteomes" id="UP000014969">
    <property type="component" value="Unassembled WGS sequence"/>
</dbReference>
<dbReference type="InterPro" id="IPR006311">
    <property type="entry name" value="TAT_signal"/>
</dbReference>
<dbReference type="PIRSF" id="PIRSF000349">
    <property type="entry name" value="SODismutase"/>
    <property type="match status" value="1"/>
</dbReference>
<sequence>MNSIEHQLDRRQFLITAAASAGALALASCTNQTHEQTPPTKETGVYHLPNLDWDYSALEPHISGEINQLHHDKHHAAYVKGANDALEQLAQAREKGDNAAIVQLEKNLAFNLGGHANHSIWWKNLSPHGGDKPDGELGGAIDEQFGGFDTFRDQFSAAANGVQGSGWAWLGYDTLGKKLLTFQMYDQQSNVPFGTIPLLGLDVFEHAYYLQYKNVKADYIKAFWNVVNWPDVQARFAAAVSKTPGLIFP</sequence>
<dbReference type="InterPro" id="IPR036324">
    <property type="entry name" value="Mn/Fe_SOD_N_sf"/>
</dbReference>
<feature type="binding site" evidence="7">
    <location>
        <position position="206"/>
    </location>
    <ligand>
        <name>Mn(2+)</name>
        <dbReference type="ChEBI" id="CHEBI:29035"/>
    </ligand>
</feature>
<evidence type="ECO:0000256" key="7">
    <source>
        <dbReference type="PIRSR" id="PIRSR000349-1"/>
    </source>
</evidence>
<comment type="similarity">
    <text evidence="2 8">Belongs to the iron/manganese superoxide dismutase family.</text>
</comment>
<evidence type="ECO:0000256" key="8">
    <source>
        <dbReference type="RuleBase" id="RU000414"/>
    </source>
</evidence>
<dbReference type="PROSITE" id="PS51318">
    <property type="entry name" value="TAT"/>
    <property type="match status" value="1"/>
</dbReference>
<dbReference type="SUPFAM" id="SSF54719">
    <property type="entry name" value="Fe,Mn superoxide dismutase (SOD), C-terminal domain"/>
    <property type="match status" value="1"/>
</dbReference>
<feature type="binding site" evidence="7">
    <location>
        <position position="202"/>
    </location>
    <ligand>
        <name>Mn(2+)</name>
        <dbReference type="ChEBI" id="CHEBI:29035"/>
    </ligand>
</feature>
<reference evidence="11 12" key="1">
    <citation type="journal article" date="2013" name="Genome Announc.">
        <title>Genome Sequence of an Epidemic Isolate of Mycobacterium abscessus subsp. bolletii from Rio de Janeiro, Brazil.</title>
        <authorList>
            <person name="Davidson R.M."/>
            <person name="Reynolds P.R."/>
            <person name="Farias-Hesson E."/>
            <person name="Duarte R.S."/>
            <person name="Jackson M."/>
            <person name="Strong M."/>
        </authorList>
    </citation>
    <scope>NUCLEOTIDE SEQUENCE [LARGE SCALE GENOMIC DNA]</scope>
    <source>
        <strain evidence="11 12">CRM-0020</strain>
    </source>
</reference>
<comment type="caution">
    <text evidence="11">The sequence shown here is derived from an EMBL/GenBank/DDBJ whole genome shotgun (WGS) entry which is preliminary data.</text>
</comment>
<comment type="function">
    <text evidence="8">Destroys radicals which are normally produced within the cells and which are toxic to biological systems.</text>
</comment>
<dbReference type="InterPro" id="IPR019832">
    <property type="entry name" value="Mn/Fe_SOD_C"/>
</dbReference>
<feature type="domain" description="Manganese/iron superoxide dismutase N-terminal" evidence="9">
    <location>
        <begin position="46"/>
        <end position="126"/>
    </location>
</feature>
<feature type="binding site" evidence="7">
    <location>
        <position position="70"/>
    </location>
    <ligand>
        <name>Mn(2+)</name>
        <dbReference type="ChEBI" id="CHEBI:29035"/>
    </ligand>
</feature>
<keyword evidence="5 8" id="KW-0560">Oxidoreductase</keyword>
<dbReference type="InterPro" id="IPR019833">
    <property type="entry name" value="Mn/Fe_SOD_BS"/>
</dbReference>
<dbReference type="PANTHER" id="PTHR11404">
    <property type="entry name" value="SUPEROXIDE DISMUTASE 2"/>
    <property type="match status" value="1"/>
</dbReference>
<comment type="function">
    <text evidence="1">Destroys superoxide anion radicals which are normally produced within the cells and which are toxic to biological systems.</text>
</comment>
<evidence type="ECO:0000256" key="2">
    <source>
        <dbReference type="ARBA" id="ARBA00008714"/>
    </source>
</evidence>
<dbReference type="Gene3D" id="3.55.40.20">
    <property type="entry name" value="Iron/manganese superoxide dismutase, C-terminal domain"/>
    <property type="match status" value="1"/>
</dbReference>
<evidence type="ECO:0000256" key="3">
    <source>
        <dbReference type="ARBA" id="ARBA00012682"/>
    </source>
</evidence>
<dbReference type="PRINTS" id="PR01703">
    <property type="entry name" value="MNSODISMTASE"/>
</dbReference>
<dbReference type="GO" id="GO:0004784">
    <property type="term" value="F:superoxide dismutase activity"/>
    <property type="evidence" value="ECO:0007669"/>
    <property type="project" value="UniProtKB-EC"/>
</dbReference>
<feature type="binding site" evidence="7">
    <location>
        <position position="118"/>
    </location>
    <ligand>
        <name>Mn(2+)</name>
        <dbReference type="ChEBI" id="CHEBI:29035"/>
    </ligand>
</feature>
<evidence type="ECO:0000313" key="11">
    <source>
        <dbReference type="EMBL" id="EPQ22286.1"/>
    </source>
</evidence>
<evidence type="ECO:0000256" key="4">
    <source>
        <dbReference type="ARBA" id="ARBA00022723"/>
    </source>
</evidence>
<dbReference type="InterPro" id="IPR001189">
    <property type="entry name" value="Mn/Fe_SOD"/>
</dbReference>
<dbReference type="AlphaFoldDB" id="A0A829HTX7"/>
<evidence type="ECO:0000256" key="5">
    <source>
        <dbReference type="ARBA" id="ARBA00023002"/>
    </source>
</evidence>
<comment type="catalytic activity">
    <reaction evidence="6 8">
        <text>2 superoxide + 2 H(+) = H2O2 + O2</text>
        <dbReference type="Rhea" id="RHEA:20696"/>
        <dbReference type="ChEBI" id="CHEBI:15378"/>
        <dbReference type="ChEBI" id="CHEBI:15379"/>
        <dbReference type="ChEBI" id="CHEBI:16240"/>
        <dbReference type="ChEBI" id="CHEBI:18421"/>
        <dbReference type="EC" id="1.15.1.1"/>
    </reaction>
</comment>
<dbReference type="InterPro" id="IPR036314">
    <property type="entry name" value="SOD_C_sf"/>
</dbReference>
<evidence type="ECO:0000256" key="6">
    <source>
        <dbReference type="ARBA" id="ARBA00049204"/>
    </source>
</evidence>
<evidence type="ECO:0000313" key="12">
    <source>
        <dbReference type="Proteomes" id="UP000014969"/>
    </source>
</evidence>
<dbReference type="Pfam" id="PF00081">
    <property type="entry name" value="Sod_Fe_N"/>
    <property type="match status" value="1"/>
</dbReference>
<dbReference type="FunFam" id="1.10.287.990:FF:000001">
    <property type="entry name" value="Superoxide dismutase"/>
    <property type="match status" value="1"/>
</dbReference>
<name>A0A829HTX7_9MYCO</name>
<dbReference type="SUPFAM" id="SSF46609">
    <property type="entry name" value="Fe,Mn superoxide dismutase (SOD), N-terminal domain"/>
    <property type="match status" value="1"/>
</dbReference>
<dbReference type="Pfam" id="PF02777">
    <property type="entry name" value="Sod_Fe_C"/>
    <property type="match status" value="1"/>
</dbReference>
<keyword evidence="4 7" id="KW-0479">Metal-binding</keyword>
<gene>
    <name evidence="11" type="ORF">J108_18805</name>
</gene>
<dbReference type="InterPro" id="IPR019831">
    <property type="entry name" value="Mn/Fe_SOD_N"/>
</dbReference>
<dbReference type="PANTHER" id="PTHR11404:SF6">
    <property type="entry name" value="SUPEROXIDE DISMUTASE [MN], MITOCHONDRIAL"/>
    <property type="match status" value="1"/>
</dbReference>
<dbReference type="GO" id="GO:0046872">
    <property type="term" value="F:metal ion binding"/>
    <property type="evidence" value="ECO:0007669"/>
    <property type="project" value="UniProtKB-KW"/>
</dbReference>
<dbReference type="EC" id="1.15.1.1" evidence="3 8"/>
<dbReference type="Gene3D" id="1.10.287.990">
    <property type="entry name" value="Fe,Mn superoxide dismutase (SOD) domain"/>
    <property type="match status" value="1"/>
</dbReference>
<evidence type="ECO:0000259" key="9">
    <source>
        <dbReference type="Pfam" id="PF00081"/>
    </source>
</evidence>
<evidence type="ECO:0000259" key="10">
    <source>
        <dbReference type="Pfam" id="PF02777"/>
    </source>
</evidence>
<dbReference type="InterPro" id="IPR050265">
    <property type="entry name" value="Fe/Mn_Superoxide_Dismutase"/>
</dbReference>
<dbReference type="PROSITE" id="PS00088">
    <property type="entry name" value="SOD_MN"/>
    <property type="match status" value="1"/>
</dbReference>
<feature type="domain" description="Manganese/iron superoxide dismutase C-terminal" evidence="10">
    <location>
        <begin position="133"/>
        <end position="235"/>
    </location>
</feature>
<proteinExistence type="inferred from homology"/>